<dbReference type="Proteomes" id="UP001238179">
    <property type="component" value="Chromosome"/>
</dbReference>
<dbReference type="NCBIfam" id="TIGR03347">
    <property type="entry name" value="VI_chp_1"/>
    <property type="match status" value="1"/>
</dbReference>
<dbReference type="PANTHER" id="PTHR35564">
    <property type="match status" value="1"/>
</dbReference>
<sequence length="354" mass="38807">MAGEARRPSPFLKSGLLEKGPRFAFGQALRLLRRVVAHEAGTRDPRAFWRRVKVRPELSLSFTASDILAITEEEGSRYRMTVAILGLYGASSPLPTFYTEDLMDEEGAHRTVTRDFLDVLNGAIYPLFFASWAKHRLFYSLVEGEDAGALERLFCLLGMARPAATCVHVDPNALLKYAGLFGLASRPAAGLRALLADYFHQPGLAIVPCVERTVAIPAEQRCRLGQANRTLGVDACLGVQAQDCMGAFRVELGPLEAEDLHRFLPGRKACRAMGELIRLYCRDGLAWDLRIRIKGGAGLGGRLGSLDWSCLGRDLWVASPGQGAALTEITFPEPDTWKHPRERVAPLLASGAHP</sequence>
<evidence type="ECO:0000313" key="2">
    <source>
        <dbReference type="Proteomes" id="UP001238179"/>
    </source>
</evidence>
<dbReference type="Pfam" id="PF06996">
    <property type="entry name" value="T6SS_TssG"/>
    <property type="match status" value="1"/>
</dbReference>
<dbReference type="PANTHER" id="PTHR35564:SF3">
    <property type="entry name" value="TYPE VI SECRETION SYSTEM BASEPLATE SUBUNIT TSSG"/>
    <property type="match status" value="1"/>
</dbReference>
<gene>
    <name evidence="1" type="primary">tssG</name>
    <name evidence="1" type="ORF">METEAL_29030</name>
</gene>
<organism evidence="1 2">
    <name type="scientific">Mesoterricola silvestris</name>
    <dbReference type="NCBI Taxonomy" id="2927979"/>
    <lineage>
        <taxon>Bacteria</taxon>
        <taxon>Pseudomonadati</taxon>
        <taxon>Acidobacteriota</taxon>
        <taxon>Holophagae</taxon>
        <taxon>Holophagales</taxon>
        <taxon>Holophagaceae</taxon>
        <taxon>Mesoterricola</taxon>
    </lineage>
</organism>
<dbReference type="EMBL" id="AP027080">
    <property type="protein sequence ID" value="BDU73729.1"/>
    <property type="molecule type" value="Genomic_DNA"/>
</dbReference>
<reference evidence="2" key="1">
    <citation type="journal article" date="2023" name="Int. J. Syst. Evol. Microbiol.">
        <title>Mesoterricola silvestris gen. nov., sp. nov., Mesoterricola sediminis sp. nov., Geothrix oryzae sp. nov., Geothrix edaphica sp. nov., Geothrix rubra sp. nov., and Geothrix limicola sp. nov., six novel members of Acidobacteriota isolated from soils.</title>
        <authorList>
            <person name="Itoh H."/>
            <person name="Sugisawa Y."/>
            <person name="Mise K."/>
            <person name="Xu Z."/>
            <person name="Kuniyasu M."/>
            <person name="Ushijima N."/>
            <person name="Kawano K."/>
            <person name="Kobayashi E."/>
            <person name="Shiratori Y."/>
            <person name="Masuda Y."/>
            <person name="Senoo K."/>
        </authorList>
    </citation>
    <scope>NUCLEOTIDE SEQUENCE [LARGE SCALE GENOMIC DNA]</scope>
    <source>
        <strain evidence="2">W79</strain>
    </source>
</reference>
<evidence type="ECO:0000313" key="1">
    <source>
        <dbReference type="EMBL" id="BDU73729.1"/>
    </source>
</evidence>
<keyword evidence="2" id="KW-1185">Reference proteome</keyword>
<protein>
    <submittedName>
        <fullName evidence="1">Type VI secretion protein</fullName>
    </submittedName>
</protein>
<proteinExistence type="predicted"/>
<dbReference type="AlphaFoldDB" id="A0AA48K979"/>
<accession>A0AA48K979</accession>
<name>A0AA48K979_9BACT</name>
<dbReference type="InterPro" id="IPR010732">
    <property type="entry name" value="T6SS_TssG-like"/>
</dbReference>
<dbReference type="RefSeq" id="WP_316412398.1">
    <property type="nucleotide sequence ID" value="NZ_AP027080.1"/>
</dbReference>
<dbReference type="KEGG" id="msil:METEAL_29030"/>